<dbReference type="InterPro" id="IPR047215">
    <property type="entry name" value="Galactose_mutarotase-like"/>
</dbReference>
<dbReference type="Proteomes" id="UP001596317">
    <property type="component" value="Unassembled WGS sequence"/>
</dbReference>
<organism evidence="7 8">
    <name type="scientific">Deinococcus multiflagellatus</name>
    <dbReference type="NCBI Taxonomy" id="1656887"/>
    <lineage>
        <taxon>Bacteria</taxon>
        <taxon>Thermotogati</taxon>
        <taxon>Deinococcota</taxon>
        <taxon>Deinococci</taxon>
        <taxon>Deinococcales</taxon>
        <taxon>Deinococcaceae</taxon>
        <taxon>Deinococcus</taxon>
    </lineage>
</organism>
<dbReference type="RefSeq" id="WP_380053672.1">
    <property type="nucleotide sequence ID" value="NZ_JBHSWB010000001.1"/>
</dbReference>
<dbReference type="InterPro" id="IPR018052">
    <property type="entry name" value="Ald1_epimerase_CS"/>
</dbReference>
<dbReference type="Pfam" id="PF01263">
    <property type="entry name" value="Aldose_epim"/>
    <property type="match status" value="1"/>
</dbReference>
<evidence type="ECO:0000256" key="6">
    <source>
        <dbReference type="ARBA" id="ARBA00033373"/>
    </source>
</evidence>
<dbReference type="InterPro" id="IPR008183">
    <property type="entry name" value="Aldose_1/G6P_1-epimerase"/>
</dbReference>
<sequence length="223" mass="24708">MSLHLRRTSPEGEEGYPGTVQVEVTYTLSVAELRLQYRAQTDRPTVLNLTNHTYWNLAGGGRDVLDHRLQVQASRFTPTGPTLIPTGEVQPVAGTPFDLRQPQRLGDVLAHPHEQLTFAGGLDHNFVLDQPGTGQAVATLHDPHSGRRLEVQTTQPGLQVYSGNFLDGTITGRGGQRYGHRWAVCLETQHFPNSPNQPHFPSTRLNPGEPFASQTIYRFSVQD</sequence>
<dbReference type="SUPFAM" id="SSF74650">
    <property type="entry name" value="Galactose mutarotase-like"/>
    <property type="match status" value="1"/>
</dbReference>
<evidence type="ECO:0000256" key="1">
    <source>
        <dbReference type="ARBA" id="ARBA00006206"/>
    </source>
</evidence>
<evidence type="ECO:0000256" key="3">
    <source>
        <dbReference type="ARBA" id="ARBA00023235"/>
    </source>
</evidence>
<proteinExistence type="inferred from homology"/>
<keyword evidence="4" id="KW-0119">Carbohydrate metabolism</keyword>
<evidence type="ECO:0000313" key="7">
    <source>
        <dbReference type="EMBL" id="MFC6659168.1"/>
    </source>
</evidence>
<dbReference type="InterPro" id="IPR011013">
    <property type="entry name" value="Gal_mutarotase_sf_dom"/>
</dbReference>
<protein>
    <recommendedName>
        <fullName evidence="2">Aldose 1-epimerase</fullName>
    </recommendedName>
    <alternativeName>
        <fullName evidence="6">Galactose mutarotase</fullName>
    </alternativeName>
    <alternativeName>
        <fullName evidence="5">Type-1 mutarotase</fullName>
    </alternativeName>
</protein>
<gene>
    <name evidence="7" type="ORF">ACFP90_01430</name>
</gene>
<dbReference type="PANTHER" id="PTHR10091:SF0">
    <property type="entry name" value="GALACTOSE MUTAROTASE"/>
    <property type="match status" value="1"/>
</dbReference>
<accession>A0ABW1ZFD8</accession>
<dbReference type="CDD" id="cd09019">
    <property type="entry name" value="galactose_mutarotase_like"/>
    <property type="match status" value="1"/>
</dbReference>
<name>A0ABW1ZFD8_9DEIO</name>
<evidence type="ECO:0000256" key="4">
    <source>
        <dbReference type="ARBA" id="ARBA00023277"/>
    </source>
</evidence>
<keyword evidence="3 7" id="KW-0413">Isomerase</keyword>
<dbReference type="Gene3D" id="2.70.98.10">
    <property type="match status" value="1"/>
</dbReference>
<dbReference type="EMBL" id="JBHSWB010000001">
    <property type="protein sequence ID" value="MFC6659168.1"/>
    <property type="molecule type" value="Genomic_DNA"/>
</dbReference>
<dbReference type="PROSITE" id="PS00545">
    <property type="entry name" value="ALDOSE_1_EPIMERASE"/>
    <property type="match status" value="1"/>
</dbReference>
<evidence type="ECO:0000256" key="2">
    <source>
        <dbReference type="ARBA" id="ARBA00014165"/>
    </source>
</evidence>
<comment type="similarity">
    <text evidence="1">Belongs to the aldose epimerase family.</text>
</comment>
<keyword evidence="8" id="KW-1185">Reference proteome</keyword>
<comment type="caution">
    <text evidence="7">The sequence shown here is derived from an EMBL/GenBank/DDBJ whole genome shotgun (WGS) entry which is preliminary data.</text>
</comment>
<dbReference type="InterPro" id="IPR014718">
    <property type="entry name" value="GH-type_carb-bd"/>
</dbReference>
<evidence type="ECO:0000256" key="5">
    <source>
        <dbReference type="ARBA" id="ARBA00032300"/>
    </source>
</evidence>
<dbReference type="PANTHER" id="PTHR10091">
    <property type="entry name" value="ALDOSE-1-EPIMERASE"/>
    <property type="match status" value="1"/>
</dbReference>
<reference evidence="8" key="1">
    <citation type="journal article" date="2019" name="Int. J. Syst. Evol. Microbiol.">
        <title>The Global Catalogue of Microorganisms (GCM) 10K type strain sequencing project: providing services to taxonomists for standard genome sequencing and annotation.</title>
        <authorList>
            <consortium name="The Broad Institute Genomics Platform"/>
            <consortium name="The Broad Institute Genome Sequencing Center for Infectious Disease"/>
            <person name="Wu L."/>
            <person name="Ma J."/>
        </authorList>
    </citation>
    <scope>NUCLEOTIDE SEQUENCE [LARGE SCALE GENOMIC DNA]</scope>
    <source>
        <strain evidence="8">CCUG 63830</strain>
    </source>
</reference>
<evidence type="ECO:0000313" key="8">
    <source>
        <dbReference type="Proteomes" id="UP001596317"/>
    </source>
</evidence>
<dbReference type="GO" id="GO:0016853">
    <property type="term" value="F:isomerase activity"/>
    <property type="evidence" value="ECO:0007669"/>
    <property type="project" value="UniProtKB-KW"/>
</dbReference>